<dbReference type="RefSeq" id="XP_073559873.1">
    <property type="nucleotide sequence ID" value="XM_073701619.1"/>
</dbReference>
<evidence type="ECO:0000313" key="1">
    <source>
        <dbReference type="EMBL" id="TFB03672.1"/>
    </source>
</evidence>
<gene>
    <name evidence="1" type="ORF">CCMA1212_004310</name>
</gene>
<proteinExistence type="predicted"/>
<dbReference type="EMBL" id="PPTA01000005">
    <property type="protein sequence ID" value="TFB03672.1"/>
    <property type="molecule type" value="Genomic_DNA"/>
</dbReference>
<reference evidence="1 2" key="1">
    <citation type="submission" date="2018-01" db="EMBL/GenBank/DDBJ databases">
        <title>Genome characterization of the sugarcane-associated fungus Trichoderma ghanense CCMA-1212 and their application in lignocelulose bioconversion.</title>
        <authorList>
            <person name="Steindorff A.S."/>
            <person name="Mendes T.D."/>
            <person name="Vilela E.S.D."/>
            <person name="Rodrigues D.S."/>
            <person name="Formighieri E.F."/>
            <person name="Melo I.S."/>
            <person name="Favaro L.C.L."/>
        </authorList>
    </citation>
    <scope>NUCLEOTIDE SEQUENCE [LARGE SCALE GENOMIC DNA]</scope>
    <source>
        <strain evidence="1 2">CCMA-1212</strain>
    </source>
</reference>
<sequence length="205" mass="22209">MSILFLPYPVPLLLINSKLTHVVALQIVSSPAQQDKAVQRRSQLLIGRAQLFQRSRDKLFRLAADTSSANGQAVLGVDALFALLLDLEHLLRALPNGHVSWRLVDQSAPGHVLQALLLDLDVDEDQCMQPNAAVFLYPVVKRRGLPCFGEEDHGDGLAEVVELEAAGSNARHDGGVGDGPHRDLQLAGSDDEIGMRSRSVVDVVS</sequence>
<protein>
    <submittedName>
        <fullName evidence="1">Uncharacterized protein</fullName>
    </submittedName>
</protein>
<dbReference type="Proteomes" id="UP001642720">
    <property type="component" value="Unassembled WGS sequence"/>
</dbReference>
<evidence type="ECO:0000313" key="2">
    <source>
        <dbReference type="Proteomes" id="UP001642720"/>
    </source>
</evidence>
<dbReference type="GeneID" id="300576069"/>
<name>A0ABY2H7D3_9HYPO</name>
<accession>A0ABY2H7D3</accession>
<comment type="caution">
    <text evidence="1">The sequence shown here is derived from an EMBL/GenBank/DDBJ whole genome shotgun (WGS) entry which is preliminary data.</text>
</comment>
<keyword evidence="2" id="KW-1185">Reference proteome</keyword>
<organism evidence="1 2">
    <name type="scientific">Trichoderma ghanense</name>
    <dbReference type="NCBI Taxonomy" id="65468"/>
    <lineage>
        <taxon>Eukaryota</taxon>
        <taxon>Fungi</taxon>
        <taxon>Dikarya</taxon>
        <taxon>Ascomycota</taxon>
        <taxon>Pezizomycotina</taxon>
        <taxon>Sordariomycetes</taxon>
        <taxon>Hypocreomycetidae</taxon>
        <taxon>Hypocreales</taxon>
        <taxon>Hypocreaceae</taxon>
        <taxon>Trichoderma</taxon>
    </lineage>
</organism>